<dbReference type="InterPro" id="IPR003016">
    <property type="entry name" value="2-oxoA_DH_lipoyl-BS"/>
</dbReference>
<evidence type="ECO:0000313" key="18">
    <source>
        <dbReference type="Proteomes" id="UP001146120"/>
    </source>
</evidence>
<dbReference type="InterPro" id="IPR018484">
    <property type="entry name" value="FGGY_N"/>
</dbReference>
<keyword evidence="6" id="KW-0809">Transit peptide</keyword>
<feature type="transmembrane region" description="Helical" evidence="14">
    <location>
        <begin position="1204"/>
        <end position="1227"/>
    </location>
</feature>
<feature type="transmembrane region" description="Helical" evidence="14">
    <location>
        <begin position="1295"/>
        <end position="1317"/>
    </location>
</feature>
<keyword evidence="7" id="KW-0496">Mitochondrion</keyword>
<evidence type="ECO:0000256" key="1">
    <source>
        <dbReference type="ARBA" id="ARBA00001938"/>
    </source>
</evidence>
<evidence type="ECO:0000256" key="3">
    <source>
        <dbReference type="ARBA" id="ARBA00007317"/>
    </source>
</evidence>
<keyword evidence="14" id="KW-0812">Transmembrane</keyword>
<feature type="compositionally biased region" description="Pro residues" evidence="13">
    <location>
        <begin position="584"/>
        <end position="597"/>
    </location>
</feature>
<dbReference type="InterPro" id="IPR023213">
    <property type="entry name" value="CAT-like_dom_sf"/>
</dbReference>
<feature type="region of interest" description="Disordered" evidence="13">
    <location>
        <begin position="733"/>
        <end position="763"/>
    </location>
</feature>
<evidence type="ECO:0000256" key="5">
    <source>
        <dbReference type="ARBA" id="ARBA00022823"/>
    </source>
</evidence>
<dbReference type="FunFam" id="3.30.559.10:FF:000027">
    <property type="entry name" value="Dihydrolipoamide acetyltransferase component of pyruvate dehydrogenase complex"/>
    <property type="match status" value="1"/>
</dbReference>
<dbReference type="PANTHER" id="PTHR43178">
    <property type="entry name" value="DIHYDROLIPOAMIDE ACETYLTRANSFERASE COMPONENT OF PYRUVATE DEHYDROGENASE COMPLEX"/>
    <property type="match status" value="1"/>
</dbReference>
<dbReference type="InterPro" id="IPR018485">
    <property type="entry name" value="FGGY_C"/>
</dbReference>
<dbReference type="Pfam" id="PF02782">
    <property type="entry name" value="FGGY_C"/>
    <property type="match status" value="1"/>
</dbReference>
<evidence type="ECO:0000256" key="10">
    <source>
        <dbReference type="ARBA" id="ARBA00039275"/>
    </source>
</evidence>
<evidence type="ECO:0000313" key="17">
    <source>
        <dbReference type="EMBL" id="DAZ94802.1"/>
    </source>
</evidence>
<dbReference type="InterPro" id="IPR001078">
    <property type="entry name" value="2-oxoacid_DH_actylTfrase"/>
</dbReference>
<dbReference type="Gene3D" id="4.10.320.10">
    <property type="entry name" value="E3-binding domain"/>
    <property type="match status" value="1"/>
</dbReference>
<dbReference type="Gene3D" id="3.30.559.10">
    <property type="entry name" value="Chloramphenicol acetyltransferase-like domain"/>
    <property type="match status" value="1"/>
</dbReference>
<dbReference type="Pfam" id="PF00198">
    <property type="entry name" value="2-oxoacid_dh"/>
    <property type="match status" value="1"/>
</dbReference>
<keyword evidence="14" id="KW-1133">Transmembrane helix</keyword>
<dbReference type="GO" id="GO:0004856">
    <property type="term" value="F:D-xylulokinase activity"/>
    <property type="evidence" value="ECO:0007669"/>
    <property type="project" value="InterPro"/>
</dbReference>
<dbReference type="EC" id="2.3.1.168" evidence="9"/>
<sequence>MDAAQHEAGQGGDSGDAAAPAPLFLGLDCSTQSMSAVVMNQAGEVLHETTFAFDERLPHYGTKHGVVRSPHQPGVVLVPSLMIAEALEVLLDDLDKCSGIDLQHVVAISGSAQQHSSVYWKKGFDLRATLDALDPATSLTETLKQLNPFHYSHGPSWMDTSTSAQCAVLERVIGKDELARITGSTAHHRFTGPQIIKRMEEETDFLRKVGRISLVSSMLTSLLVGAFAAIDDSDGSGMNLLDLENRSWDGKILDLVGKHGQDLNAVAMLRDLLGAEVARAFNSAGTIHPYFTKRYKLRPDCQIITFSGDNPCSLAGMGLSVTGDVGISLGTSSTLMAVIPANFSSFSPQEGHVFRNPVDPDTLMAMLCFKNGALTREAICAQRAEGSWSRFDDLFDNVPPGNNGTLGFFYMEPEITPQVENSGIVGYDAADAEINLRDTPAAVEIRALVESQFLAMRVHAAKIGLEHPKRVIVVGGASVNHSLCRTLADVFNAPVHRLQGGANTAARGAGLRAWHGWQCTHSASWVPFTPRVSTELVASPAPANVRTYTQLLPRVERLEALTAAKLKMRSANPDSFHLAIATSPLPPPPQPPPPPQRRPSLSLSSSSSPPREITMLARRLLQQHKTRLAAVARCSRSFHRGSVQAFPEIPFKLADIGEGIAEVEVLQWFVKDGDPIKQFQNVCEVQSDKATVEITSRYDGVVKKIHYKVGEMAKVGTTLIDIEVDEAVAASVQEAPAKGPGKRKPAPKPAAAAAAPTPAPKAVPKVAAPVVEVPVPVASPPKPERELGEKLLTTPSVRRLAREHNIDLEDVAGSGPQGRILKDDILAHISALAANPPPKVAVNTAPVAAPAPGSVRASYLQEDTVVSLTPIQKMMVKSMNAALQIPHFGYADEIIMDRLHALRNDLKSVAEQRGVKLSYMPFIIKAASLALKYHPELNATVSECQTQVTHIAAHNISVAMDTPTGLIVPNVKNVESKSIFEIAEDLNRLQELASAGKLGPADLTGGTFSISNIGSIGGTYMGPVIMSPQVAIGAVGRIQTLPRFDDDGQVVPVRVMNVSWSGDHRVIDGATMARFSNKWKGFLENPTSMISEMRSHEAPSKQRSGRPLERSGNAMTNLPLLQRHNQQPAQGQRPRVASEELIVPAVESVNSVYYGVDAFSPTLVDFHTVDQKRIVWSSRAHRKMMTTLHLAWYGRPWKRYSMSFWSSVFAVLAHVLFIAGCTGEMLAQDAAGQDKHLSVDDPLLLGAICYFIWHVLGYFEVINSCHNLEVWLDEYFHGTEPILTRRYVGFFPTRIDFWAETLGMLGSFLYVVSRTYVLAQGSDRKNFGVVDVGRSEFSLIVGYWLPFFVGSMLLLFGAYLAHVEEMHQWFTLRLGTVESWVTGSHLVSTFGFFVTSTLQFVDPFDAIFGFTDCMLPFAVGSVFGLCSNLLSLIELEMIHKRHKHPEYGILKNPTGYGTLA</sequence>
<dbReference type="CDD" id="cd06849">
    <property type="entry name" value="lipoyl_domain"/>
    <property type="match status" value="1"/>
</dbReference>
<keyword evidence="5" id="KW-0450">Lipoyl</keyword>
<reference evidence="17" key="2">
    <citation type="journal article" date="2023" name="Microbiol Resour">
        <title>Decontamination and Annotation of the Draft Genome Sequence of the Oomycete Lagenidium giganteum ARSEF 373.</title>
        <authorList>
            <person name="Morgan W.R."/>
            <person name="Tartar A."/>
        </authorList>
    </citation>
    <scope>NUCLEOTIDE SEQUENCE</scope>
    <source>
        <strain evidence="17">ARSEF 373</strain>
    </source>
</reference>
<feature type="compositionally biased region" description="Low complexity" evidence="13">
    <location>
        <begin position="749"/>
        <end position="763"/>
    </location>
</feature>
<gene>
    <name evidence="17" type="ORF">N0F65_002415</name>
</gene>
<dbReference type="PROSITE" id="PS50968">
    <property type="entry name" value="BIOTINYL_LIPOYL"/>
    <property type="match status" value="1"/>
</dbReference>
<dbReference type="FunFam" id="2.40.50.100:FF:000013">
    <property type="entry name" value="Dihydrolipoamide acetyltransferase component of pyruvate dehydrogenase complex"/>
    <property type="match status" value="1"/>
</dbReference>
<evidence type="ECO:0000256" key="12">
    <source>
        <dbReference type="ARBA" id="ARBA00051775"/>
    </source>
</evidence>
<dbReference type="Pfam" id="PF00364">
    <property type="entry name" value="Biotin_lipoyl"/>
    <property type="match status" value="1"/>
</dbReference>
<evidence type="ECO:0000256" key="9">
    <source>
        <dbReference type="ARBA" id="ARBA00038880"/>
    </source>
</evidence>
<comment type="cofactor">
    <cofactor evidence="1">
        <name>(R)-lipoate</name>
        <dbReference type="ChEBI" id="CHEBI:83088"/>
    </cofactor>
</comment>
<dbReference type="Gene3D" id="2.40.50.100">
    <property type="match status" value="1"/>
</dbReference>
<feature type="region of interest" description="Disordered" evidence="13">
    <location>
        <begin position="1094"/>
        <end position="1113"/>
    </location>
</feature>
<comment type="caution">
    <text evidence="17">The sequence shown here is derived from an EMBL/GenBank/DDBJ whole genome shotgun (WGS) entry which is preliminary data.</text>
</comment>
<dbReference type="FunFam" id="4.10.320.10:FF:000002">
    <property type="entry name" value="Dihydrolipoamide acetyltransferase component of pyruvate dehydrogenase complex"/>
    <property type="match status" value="1"/>
</dbReference>
<dbReference type="GO" id="GO:0005759">
    <property type="term" value="C:mitochondrial matrix"/>
    <property type="evidence" value="ECO:0007669"/>
    <property type="project" value="UniProtKB-SubCell"/>
</dbReference>
<feature type="compositionally biased region" description="Low complexity" evidence="13">
    <location>
        <begin position="598"/>
        <end position="609"/>
    </location>
</feature>
<comment type="catalytic activity">
    <reaction evidence="12">
        <text>N(6)-[(R)-dihydrolipoyl]-L-lysyl-[protein] + 2-methylpropanoyl-CoA = N(6)-[(R)-S(8)-2-methylpropanoyldihydrolipoyl]-L-lysyl-[protein] + CoA</text>
        <dbReference type="Rhea" id="RHEA:18865"/>
        <dbReference type="Rhea" id="RHEA-COMP:10475"/>
        <dbReference type="Rhea" id="RHEA-COMP:10497"/>
        <dbReference type="ChEBI" id="CHEBI:57287"/>
        <dbReference type="ChEBI" id="CHEBI:57338"/>
        <dbReference type="ChEBI" id="CHEBI:83100"/>
        <dbReference type="ChEBI" id="CHEBI:83142"/>
        <dbReference type="EC" id="2.3.1.168"/>
    </reaction>
    <physiologicalReaction direction="left-to-right" evidence="12">
        <dbReference type="Rhea" id="RHEA:18866"/>
    </physiologicalReaction>
</comment>
<dbReference type="PROSITE" id="PS00189">
    <property type="entry name" value="LIPOYL"/>
    <property type="match status" value="1"/>
</dbReference>
<reference evidence="17" key="1">
    <citation type="submission" date="2022-11" db="EMBL/GenBank/DDBJ databases">
        <authorList>
            <person name="Morgan W.R."/>
            <person name="Tartar A."/>
        </authorList>
    </citation>
    <scope>NUCLEOTIDE SEQUENCE</scope>
    <source>
        <strain evidence="17">ARSEF 373</strain>
    </source>
</reference>
<dbReference type="PANTHER" id="PTHR43178:SF5">
    <property type="entry name" value="LIPOAMIDE ACYLTRANSFERASE COMPONENT OF BRANCHED-CHAIN ALPHA-KETO ACID DEHYDROGENASE COMPLEX, MITOCHONDRIAL"/>
    <property type="match status" value="1"/>
</dbReference>
<dbReference type="SUPFAM" id="SSF47005">
    <property type="entry name" value="Peripheral subunit-binding domain of 2-oxo acid dehydrogenase complex"/>
    <property type="match status" value="1"/>
</dbReference>
<feature type="region of interest" description="Disordered" evidence="13">
    <location>
        <begin position="578"/>
        <end position="609"/>
    </location>
</feature>
<organism evidence="17 18">
    <name type="scientific">Lagenidium giganteum</name>
    <dbReference type="NCBI Taxonomy" id="4803"/>
    <lineage>
        <taxon>Eukaryota</taxon>
        <taxon>Sar</taxon>
        <taxon>Stramenopiles</taxon>
        <taxon>Oomycota</taxon>
        <taxon>Peronosporomycetes</taxon>
        <taxon>Pythiales</taxon>
        <taxon>Pythiaceae</taxon>
    </lineage>
</organism>
<dbReference type="InterPro" id="IPR043129">
    <property type="entry name" value="ATPase_NBD"/>
</dbReference>
<keyword evidence="8" id="KW-0012">Acyltransferase</keyword>
<evidence type="ECO:0000256" key="7">
    <source>
        <dbReference type="ARBA" id="ARBA00023128"/>
    </source>
</evidence>
<dbReference type="InterPro" id="IPR050743">
    <property type="entry name" value="2-oxoacid_DH_E2_comp"/>
</dbReference>
<accession>A0AAV2YJM4</accession>
<keyword evidence="14" id="KW-0472">Membrane</keyword>
<dbReference type="InterPro" id="IPR004167">
    <property type="entry name" value="PSBD"/>
</dbReference>
<dbReference type="GO" id="GO:0016407">
    <property type="term" value="F:acetyltransferase activity"/>
    <property type="evidence" value="ECO:0007669"/>
    <property type="project" value="TreeGrafter"/>
</dbReference>
<dbReference type="Pfam" id="PF02817">
    <property type="entry name" value="E3_binding"/>
    <property type="match status" value="1"/>
</dbReference>
<comment type="subcellular location">
    <subcellularLocation>
        <location evidence="2">Mitochondrion matrix</location>
    </subcellularLocation>
</comment>
<dbReference type="Gene3D" id="3.30.420.40">
    <property type="match status" value="2"/>
</dbReference>
<comment type="similarity">
    <text evidence="3">Belongs to the 2-oxoacid dehydrogenase family.</text>
</comment>
<dbReference type="EMBL" id="DAKRPA010000232">
    <property type="protein sequence ID" value="DAZ94802.1"/>
    <property type="molecule type" value="Genomic_DNA"/>
</dbReference>
<dbReference type="GO" id="GO:0043754">
    <property type="term" value="F:dihydrolipoamide branched chain acyltransferase activity"/>
    <property type="evidence" value="ECO:0007669"/>
    <property type="project" value="UniProtKB-EC"/>
</dbReference>
<dbReference type="Proteomes" id="UP001146120">
    <property type="component" value="Unassembled WGS sequence"/>
</dbReference>
<evidence type="ECO:0000256" key="11">
    <source>
        <dbReference type="ARBA" id="ARBA00042008"/>
    </source>
</evidence>
<evidence type="ECO:0000256" key="4">
    <source>
        <dbReference type="ARBA" id="ARBA00022679"/>
    </source>
</evidence>
<proteinExistence type="inferred from homology"/>
<dbReference type="SUPFAM" id="SSF53067">
    <property type="entry name" value="Actin-like ATPase domain"/>
    <property type="match status" value="2"/>
</dbReference>
<dbReference type="InterPro" id="IPR036625">
    <property type="entry name" value="E3-bd_dom_sf"/>
</dbReference>
<name>A0AAV2YJM4_9STRA</name>
<dbReference type="GO" id="GO:0031405">
    <property type="term" value="F:lipoic acid binding"/>
    <property type="evidence" value="ECO:0007669"/>
    <property type="project" value="TreeGrafter"/>
</dbReference>
<dbReference type="Pfam" id="PF00370">
    <property type="entry name" value="FGGY_N"/>
    <property type="match status" value="1"/>
</dbReference>
<dbReference type="InterPro" id="IPR011053">
    <property type="entry name" value="Single_hybrid_motif"/>
</dbReference>
<evidence type="ECO:0000256" key="2">
    <source>
        <dbReference type="ARBA" id="ARBA00004305"/>
    </source>
</evidence>
<keyword evidence="4" id="KW-0808">Transferase</keyword>
<evidence type="ECO:0000259" key="15">
    <source>
        <dbReference type="PROSITE" id="PS50968"/>
    </source>
</evidence>
<evidence type="ECO:0000256" key="13">
    <source>
        <dbReference type="SAM" id="MobiDB-lite"/>
    </source>
</evidence>
<dbReference type="GO" id="GO:0005829">
    <property type="term" value="C:cytosol"/>
    <property type="evidence" value="ECO:0007669"/>
    <property type="project" value="UniProtKB-ARBA"/>
</dbReference>
<feature type="domain" description="Lipoyl-binding" evidence="15">
    <location>
        <begin position="648"/>
        <end position="723"/>
    </location>
</feature>
<evidence type="ECO:0000256" key="6">
    <source>
        <dbReference type="ARBA" id="ARBA00022946"/>
    </source>
</evidence>
<feature type="domain" description="Peripheral subunit-binding (PSBD)" evidence="16">
    <location>
        <begin position="792"/>
        <end position="829"/>
    </location>
</feature>
<dbReference type="CDD" id="cd07776">
    <property type="entry name" value="ASKHA_NBD_FGGY_SpXK-like"/>
    <property type="match status" value="1"/>
</dbReference>
<dbReference type="SUPFAM" id="SSF52777">
    <property type="entry name" value="CoA-dependent acyltransferases"/>
    <property type="match status" value="1"/>
</dbReference>
<dbReference type="GO" id="GO:0042732">
    <property type="term" value="P:D-xylose metabolic process"/>
    <property type="evidence" value="ECO:0007669"/>
    <property type="project" value="InterPro"/>
</dbReference>
<evidence type="ECO:0000256" key="14">
    <source>
        <dbReference type="SAM" id="Phobius"/>
    </source>
</evidence>
<protein>
    <recommendedName>
        <fullName evidence="10">Lipoamide acyltransferase component of branched-chain alpha-keto acid dehydrogenase complex, mitochondrial</fullName>
        <ecNumber evidence="9">2.3.1.168</ecNumber>
    </recommendedName>
    <alternativeName>
        <fullName evidence="11">Branched-chain alpha-keto acid dehydrogenase complex component E2</fullName>
    </alternativeName>
</protein>
<dbReference type="InterPro" id="IPR042024">
    <property type="entry name" value="D-XK_euk"/>
</dbReference>
<dbReference type="SUPFAM" id="SSF51230">
    <property type="entry name" value="Single hybrid motif"/>
    <property type="match status" value="1"/>
</dbReference>
<keyword evidence="18" id="KW-1185">Reference proteome</keyword>
<dbReference type="InterPro" id="IPR000089">
    <property type="entry name" value="Biotin_lipoyl"/>
</dbReference>
<dbReference type="PROSITE" id="PS51826">
    <property type="entry name" value="PSBD"/>
    <property type="match status" value="1"/>
</dbReference>
<feature type="transmembrane region" description="Helical" evidence="14">
    <location>
        <begin position="1337"/>
        <end position="1360"/>
    </location>
</feature>
<evidence type="ECO:0000259" key="16">
    <source>
        <dbReference type="PROSITE" id="PS51826"/>
    </source>
</evidence>
<feature type="transmembrane region" description="Helical" evidence="14">
    <location>
        <begin position="1407"/>
        <end position="1433"/>
    </location>
</feature>
<evidence type="ECO:0000256" key="8">
    <source>
        <dbReference type="ARBA" id="ARBA00023315"/>
    </source>
</evidence>